<dbReference type="UniPathway" id="UPA00214"/>
<dbReference type="PANTHER" id="PTHR11122:SF13">
    <property type="entry name" value="GLUCOSE-6-PHOSPHATE 1-EPIMERASE"/>
    <property type="match status" value="1"/>
</dbReference>
<evidence type="ECO:0000256" key="4">
    <source>
        <dbReference type="ARBA" id="ARBA00005866"/>
    </source>
</evidence>
<dbReference type="PANTHER" id="PTHR11122">
    <property type="entry name" value="APOSPORY-ASSOCIATED PROTEIN C-RELATED"/>
    <property type="match status" value="1"/>
</dbReference>
<dbReference type="InterPro" id="IPR014718">
    <property type="entry name" value="GH-type_carb-bd"/>
</dbReference>
<accession>C3Y7A8</accession>
<dbReference type="GO" id="GO:0006012">
    <property type="term" value="P:galactose metabolic process"/>
    <property type="evidence" value="ECO:0007669"/>
    <property type="project" value="UniProtKB-UniPathway"/>
</dbReference>
<dbReference type="InterPro" id="IPR025532">
    <property type="entry name" value="G6P_1-epimerase"/>
</dbReference>
<evidence type="ECO:0000256" key="1">
    <source>
        <dbReference type="ARBA" id="ARBA00001096"/>
    </source>
</evidence>
<protein>
    <recommendedName>
        <fullName evidence="7">glucose-6-phosphate 1-epimerase</fullName>
        <ecNumber evidence="7">5.1.3.15</ecNumber>
    </recommendedName>
</protein>
<dbReference type="Gene3D" id="2.70.98.10">
    <property type="match status" value="1"/>
</dbReference>
<dbReference type="PIRSF" id="PIRSF016020">
    <property type="entry name" value="PHexose_mutarotase"/>
    <property type="match status" value="1"/>
</dbReference>
<evidence type="ECO:0000256" key="2">
    <source>
        <dbReference type="ARBA" id="ARBA00001712"/>
    </source>
</evidence>
<dbReference type="GO" id="GO:0047938">
    <property type="term" value="F:glucose-6-phosphate 1-epimerase activity"/>
    <property type="evidence" value="ECO:0007669"/>
    <property type="project" value="UniProtKB-UniRule"/>
</dbReference>
<evidence type="ECO:0000313" key="8">
    <source>
        <dbReference type="EMBL" id="EEN63736.1"/>
    </source>
</evidence>
<reference evidence="8" key="1">
    <citation type="journal article" date="2008" name="Nature">
        <title>The amphioxus genome and the evolution of the chordate karyotype.</title>
        <authorList>
            <consortium name="US DOE Joint Genome Institute (JGI-PGF)"/>
            <person name="Putnam N.H."/>
            <person name="Butts T."/>
            <person name="Ferrier D.E.K."/>
            <person name="Furlong R.F."/>
            <person name="Hellsten U."/>
            <person name="Kawashima T."/>
            <person name="Robinson-Rechavi M."/>
            <person name="Shoguchi E."/>
            <person name="Terry A."/>
            <person name="Yu J.-K."/>
            <person name="Benito-Gutierrez E.L."/>
            <person name="Dubchak I."/>
            <person name="Garcia-Fernandez J."/>
            <person name="Gibson-Brown J.J."/>
            <person name="Grigoriev I.V."/>
            <person name="Horton A.C."/>
            <person name="de Jong P.J."/>
            <person name="Jurka J."/>
            <person name="Kapitonov V.V."/>
            <person name="Kohara Y."/>
            <person name="Kuroki Y."/>
            <person name="Lindquist E."/>
            <person name="Lucas S."/>
            <person name="Osoegawa K."/>
            <person name="Pennacchio L.A."/>
            <person name="Salamov A.A."/>
            <person name="Satou Y."/>
            <person name="Sauka-Spengler T."/>
            <person name="Schmutz J."/>
            <person name="Shin-I T."/>
            <person name="Toyoda A."/>
            <person name="Bronner-Fraser M."/>
            <person name="Fujiyama A."/>
            <person name="Holland L.Z."/>
            <person name="Holland P.W.H."/>
            <person name="Satoh N."/>
            <person name="Rokhsar D.S."/>
        </authorList>
    </citation>
    <scope>NUCLEOTIDE SEQUENCE [LARGE SCALE GENOMIC DNA]</scope>
    <source>
        <strain evidence="8">S238N-H82</strain>
        <tissue evidence="8">Testes</tissue>
    </source>
</reference>
<name>C3Y7A8_BRAFL</name>
<evidence type="ECO:0000256" key="3">
    <source>
        <dbReference type="ARBA" id="ARBA00004947"/>
    </source>
</evidence>
<dbReference type="Pfam" id="PF01263">
    <property type="entry name" value="Aldose_epim"/>
    <property type="match status" value="1"/>
</dbReference>
<dbReference type="AlphaFoldDB" id="C3Y7A8"/>
<dbReference type="EC" id="5.1.3.15" evidence="7"/>
<dbReference type="InParanoid" id="C3Y7A8"/>
<comment type="function">
    <text evidence="6">Mutarotase that catalyzes the interconversion of beta-D-galactose and alpha-D-galactose during galactose metabolism. Beta-D-galactose is metabolized in the liver into glucose 1-phosphate, the primary metabolic fuel, by the action of four enzymes that constitute the Leloir pathway: GALM, GALK1 (galactokinase), GALT (galactose-1-phosphate uridylyltransferase) and GALE (UDP-galactose-4'-epimerase). Involved in the maintenance of the equilibrium between the beta- and alpha-anomers of galactose, therefore ensuring a sufficient supply of the alpha-anomer for GALK1. Also active on D-glucose although shows a preference for galactose over glucose.</text>
</comment>
<evidence type="ECO:0000256" key="6">
    <source>
        <dbReference type="ARBA" id="ARBA00045743"/>
    </source>
</evidence>
<dbReference type="STRING" id="7739.C3Y7A8"/>
<evidence type="ECO:0000256" key="7">
    <source>
        <dbReference type="PIRNR" id="PIRNR016020"/>
    </source>
</evidence>
<proteinExistence type="inferred from homology"/>
<evidence type="ECO:0000256" key="5">
    <source>
        <dbReference type="ARBA" id="ARBA00023235"/>
    </source>
</evidence>
<comment type="pathway">
    <text evidence="3">Carbohydrate metabolism; galactose metabolism.</text>
</comment>
<dbReference type="GO" id="GO:0004034">
    <property type="term" value="F:aldose 1-epimerase activity"/>
    <property type="evidence" value="ECO:0007669"/>
    <property type="project" value="UniProtKB-EC"/>
</dbReference>
<dbReference type="InterPro" id="IPR008183">
    <property type="entry name" value="Aldose_1/G6P_1-epimerase"/>
</dbReference>
<organism>
    <name type="scientific">Branchiostoma floridae</name>
    <name type="common">Florida lancelet</name>
    <name type="synonym">Amphioxus</name>
    <dbReference type="NCBI Taxonomy" id="7739"/>
    <lineage>
        <taxon>Eukaryota</taxon>
        <taxon>Metazoa</taxon>
        <taxon>Chordata</taxon>
        <taxon>Cephalochordata</taxon>
        <taxon>Leptocardii</taxon>
        <taxon>Amphioxiformes</taxon>
        <taxon>Branchiostomatidae</taxon>
        <taxon>Branchiostoma</taxon>
    </lineage>
</organism>
<dbReference type="InterPro" id="IPR011013">
    <property type="entry name" value="Gal_mutarotase_sf_dom"/>
</dbReference>
<dbReference type="eggNOG" id="KOG1594">
    <property type="taxonomic scope" value="Eukaryota"/>
</dbReference>
<keyword evidence="5 7" id="KW-0413">Isomerase</keyword>
<comment type="similarity">
    <text evidence="4 7">Belongs to the glucose-6-phosphate 1-epimerase family.</text>
</comment>
<gene>
    <name evidence="8" type="ORF">BRAFLDRAFT_82827</name>
</gene>
<sequence>MTVYGSARESKIYILVTTVFLYAGGTLSQKVQVHFHGATVLSWKVAGKDVLFQSREAIYDNQAPIRAGIPIAFPHFGQWEAGPTHGFARTSRWKLEEGPQKDSNGNATVVYSLVDTEETRRLWNHKFKLTYTLVFGDTAFKTTLNGRAADLRTTSAGTAGTVARERLGLAPLTVTANCPYCGYRTEVTDLYKGHVEQTRNFERFTESRELLTVGEFVDSIYINTPSSHVITGINGGRTLRMDKENFPDTVVWNPWETMSPNFPDLGNDEYLSFICVEAGHVVNPVTLTPGEEFTAVQLLTL</sequence>
<dbReference type="GO" id="GO:0030246">
    <property type="term" value="F:carbohydrate binding"/>
    <property type="evidence" value="ECO:0007669"/>
    <property type="project" value="UniProtKB-UniRule"/>
</dbReference>
<comment type="catalytic activity">
    <reaction evidence="1">
        <text>alpha-D-glucose 6-phosphate = beta-D-glucose 6-phosphate</text>
        <dbReference type="Rhea" id="RHEA:16249"/>
        <dbReference type="ChEBI" id="CHEBI:58225"/>
        <dbReference type="ChEBI" id="CHEBI:58247"/>
        <dbReference type="EC" id="5.1.3.15"/>
    </reaction>
</comment>
<comment type="catalytic activity">
    <reaction evidence="2">
        <text>alpha-D-galactose = beta-D-galactose</text>
        <dbReference type="Rhea" id="RHEA:28675"/>
        <dbReference type="ChEBI" id="CHEBI:27667"/>
        <dbReference type="ChEBI" id="CHEBI:28061"/>
        <dbReference type="EC" id="5.1.3.3"/>
    </reaction>
    <physiologicalReaction direction="right-to-left" evidence="2">
        <dbReference type="Rhea" id="RHEA:28677"/>
    </physiologicalReaction>
</comment>
<dbReference type="SUPFAM" id="SSF74650">
    <property type="entry name" value="Galactose mutarotase-like"/>
    <property type="match status" value="1"/>
</dbReference>
<dbReference type="EMBL" id="GG666489">
    <property type="protein sequence ID" value="EEN63736.1"/>
    <property type="molecule type" value="Genomic_DNA"/>
</dbReference>